<dbReference type="Pfam" id="PF00444">
    <property type="entry name" value="Ribosomal_L36"/>
    <property type="match status" value="1"/>
</dbReference>
<organism evidence="7 8">
    <name type="scientific">Actinomycetospora corticicola</name>
    <dbReference type="NCBI Taxonomy" id="663602"/>
    <lineage>
        <taxon>Bacteria</taxon>
        <taxon>Bacillati</taxon>
        <taxon>Actinomycetota</taxon>
        <taxon>Actinomycetes</taxon>
        <taxon>Pseudonocardiales</taxon>
        <taxon>Pseudonocardiaceae</taxon>
        <taxon>Actinomycetospora</taxon>
    </lineage>
</organism>
<keyword evidence="8" id="KW-1185">Reference proteome</keyword>
<protein>
    <recommendedName>
        <fullName evidence="4 5">Large ribosomal subunit protein bL36</fullName>
    </recommendedName>
</protein>
<dbReference type="EMBL" id="JACCBN010000001">
    <property type="protein sequence ID" value="NYD36694.1"/>
    <property type="molecule type" value="Genomic_DNA"/>
</dbReference>
<dbReference type="HAMAP" id="MF_00251">
    <property type="entry name" value="Ribosomal_bL36"/>
    <property type="match status" value="1"/>
</dbReference>
<dbReference type="InterPro" id="IPR047621">
    <property type="entry name" value="Ribosomal_L36_bact"/>
</dbReference>
<evidence type="ECO:0000256" key="2">
    <source>
        <dbReference type="ARBA" id="ARBA00022980"/>
    </source>
</evidence>
<evidence type="ECO:0000313" key="8">
    <source>
        <dbReference type="Proteomes" id="UP000535890"/>
    </source>
</evidence>
<dbReference type="GO" id="GO:1990904">
    <property type="term" value="C:ribonucleoprotein complex"/>
    <property type="evidence" value="ECO:0007669"/>
    <property type="project" value="UniProtKB-KW"/>
</dbReference>
<evidence type="ECO:0000313" key="7">
    <source>
        <dbReference type="EMBL" id="NYD36694.1"/>
    </source>
</evidence>
<evidence type="ECO:0000256" key="4">
    <source>
        <dbReference type="ARBA" id="ARBA00035186"/>
    </source>
</evidence>
<dbReference type="SUPFAM" id="SSF57840">
    <property type="entry name" value="Ribosomal protein L36"/>
    <property type="match status" value="1"/>
</dbReference>
<name>A0A7Y9DWD4_9PSEU</name>
<keyword evidence="2 5" id="KW-0689">Ribosomal protein</keyword>
<dbReference type="PANTHER" id="PTHR47781">
    <property type="entry name" value="50S RIBOSOMAL PROTEIN L36 2"/>
    <property type="match status" value="1"/>
</dbReference>
<dbReference type="NCBIfam" id="TIGR01022">
    <property type="entry name" value="rpmJ_bact"/>
    <property type="match status" value="1"/>
</dbReference>
<dbReference type="InterPro" id="IPR000473">
    <property type="entry name" value="Ribosomal_bL36"/>
</dbReference>
<sequence length="40" mass="4508">MKVRASLKALKQKPGSSVVRRHGKVLVINKLNPKWKARQG</sequence>
<dbReference type="PANTHER" id="PTHR47781:SF1">
    <property type="entry name" value="LARGE RIBOSOMAL SUBUNIT PROTEIN BL36B"/>
    <property type="match status" value="1"/>
</dbReference>
<dbReference type="AlphaFoldDB" id="A0A7Y9DWD4"/>
<comment type="similarity">
    <text evidence="1 5 6">Belongs to the bacterial ribosomal protein bL36 family.</text>
</comment>
<accession>A0A7Y9DWD4</accession>
<gene>
    <name evidence="5" type="primary">rpmJ</name>
    <name evidence="7" type="ORF">BJ983_002796</name>
</gene>
<dbReference type="NCBIfam" id="NF002021">
    <property type="entry name" value="PRK00831.1"/>
    <property type="match status" value="1"/>
</dbReference>
<evidence type="ECO:0000256" key="3">
    <source>
        <dbReference type="ARBA" id="ARBA00023274"/>
    </source>
</evidence>
<dbReference type="GO" id="GO:0006412">
    <property type="term" value="P:translation"/>
    <property type="evidence" value="ECO:0007669"/>
    <property type="project" value="UniProtKB-UniRule"/>
</dbReference>
<evidence type="ECO:0000256" key="1">
    <source>
        <dbReference type="ARBA" id="ARBA00007645"/>
    </source>
</evidence>
<reference evidence="7 8" key="1">
    <citation type="submission" date="2020-07" db="EMBL/GenBank/DDBJ databases">
        <title>Sequencing the genomes of 1000 actinobacteria strains.</title>
        <authorList>
            <person name="Klenk H.-P."/>
        </authorList>
    </citation>
    <scope>NUCLEOTIDE SEQUENCE [LARGE SCALE GENOMIC DNA]</scope>
    <source>
        <strain evidence="7 8">DSM 45772</strain>
    </source>
</reference>
<keyword evidence="3 5" id="KW-0687">Ribonucleoprotein</keyword>
<dbReference type="GO" id="GO:0005840">
    <property type="term" value="C:ribosome"/>
    <property type="evidence" value="ECO:0007669"/>
    <property type="project" value="UniProtKB-KW"/>
</dbReference>
<proteinExistence type="inferred from homology"/>
<dbReference type="Proteomes" id="UP000535890">
    <property type="component" value="Unassembled WGS sequence"/>
</dbReference>
<dbReference type="InterPro" id="IPR035977">
    <property type="entry name" value="Ribosomal_bL36_sp"/>
</dbReference>
<comment type="caution">
    <text evidence="7">The sequence shown here is derived from an EMBL/GenBank/DDBJ whole genome shotgun (WGS) entry which is preliminary data.</text>
</comment>
<dbReference type="RefSeq" id="WP_018334958.1">
    <property type="nucleotide sequence ID" value="NZ_BAABHP010000021.1"/>
</dbReference>
<dbReference type="GO" id="GO:0003735">
    <property type="term" value="F:structural constituent of ribosome"/>
    <property type="evidence" value="ECO:0007669"/>
    <property type="project" value="InterPro"/>
</dbReference>
<evidence type="ECO:0000256" key="5">
    <source>
        <dbReference type="HAMAP-Rule" id="MF_00251"/>
    </source>
</evidence>
<evidence type="ECO:0000256" key="6">
    <source>
        <dbReference type="RuleBase" id="RU000571"/>
    </source>
</evidence>